<dbReference type="InterPro" id="IPR002052">
    <property type="entry name" value="DNA_methylase_N6_adenine_CS"/>
</dbReference>
<dbReference type="Pfam" id="PF01555">
    <property type="entry name" value="N6_N4_Mtase"/>
    <property type="match status" value="1"/>
</dbReference>
<sequence length="256" mass="29314">MPLPLCVPNEIYHGDALELFAAVPDGSVDLIVTDPPFAIDFTAQRGNYNRKGDRVLEGYREVLPCDYAAFTRSWIDQAYRALSDAGSMYIFSGWTNLKDILNAVDDAGFFTINHLIWKYQFGVFTRKKYVTSHYHILFVVKNPKRYTFNKVEHYPEDVWIINREYWTGKKKTPTKLPMEIVRKILQFSSNPGDIVLDPFLGSGTVAVASKELGRQYLGFEIVEDYYAFARERLEQTETRAASPEGIISRADEEVGQ</sequence>
<reference evidence="6" key="1">
    <citation type="submission" date="2019-05" db="EMBL/GenBank/DDBJ databases">
        <title>Methanoculleus sp. FWC-SCC1, a methanogenic archaeon isolated from deep marine cold seep.</title>
        <authorList>
            <person name="Chen Y.-W."/>
            <person name="Chen S.-C."/>
            <person name="Teng N.-H."/>
            <person name="Lai M.-C."/>
        </authorList>
    </citation>
    <scope>NUCLEOTIDE SEQUENCE</scope>
    <source>
        <strain evidence="6">FWC-SCC1</strain>
    </source>
</reference>
<dbReference type="InterPro" id="IPR001091">
    <property type="entry name" value="RM_Methyltransferase"/>
</dbReference>
<keyword evidence="3" id="KW-0808">Transferase</keyword>
<dbReference type="PANTHER" id="PTHR13370:SF3">
    <property type="entry name" value="TRNA (GUANINE(10)-N2)-METHYLTRANSFERASE HOMOLOG"/>
    <property type="match status" value="1"/>
</dbReference>
<dbReference type="RefSeq" id="WP_301664934.1">
    <property type="nucleotide sequence ID" value="NZ_VCYH01000009.1"/>
</dbReference>
<evidence type="ECO:0000259" key="5">
    <source>
        <dbReference type="Pfam" id="PF01555"/>
    </source>
</evidence>
<evidence type="ECO:0000256" key="4">
    <source>
        <dbReference type="RuleBase" id="RU362026"/>
    </source>
</evidence>
<evidence type="ECO:0000256" key="1">
    <source>
        <dbReference type="ARBA" id="ARBA00006594"/>
    </source>
</evidence>
<gene>
    <name evidence="6" type="ORF">FGU65_12800</name>
</gene>
<dbReference type="EMBL" id="VCYH01000009">
    <property type="protein sequence ID" value="MDN7025748.1"/>
    <property type="molecule type" value="Genomic_DNA"/>
</dbReference>
<dbReference type="PANTHER" id="PTHR13370">
    <property type="entry name" value="RNA METHYLASE-RELATED"/>
    <property type="match status" value="1"/>
</dbReference>
<feature type="domain" description="DNA methylase N-4/N-6" evidence="5">
    <location>
        <begin position="28"/>
        <end position="229"/>
    </location>
</feature>
<dbReference type="SUPFAM" id="SSF53335">
    <property type="entry name" value="S-adenosyl-L-methionine-dependent methyltransferases"/>
    <property type="match status" value="1"/>
</dbReference>
<keyword evidence="4" id="KW-0949">S-adenosyl-L-methionine</keyword>
<accession>A0ABT8MCV4</accession>
<evidence type="ECO:0000256" key="2">
    <source>
        <dbReference type="ARBA" id="ARBA00022603"/>
    </source>
</evidence>
<comment type="catalytic activity">
    <reaction evidence="4">
        <text>a 2'-deoxycytidine in DNA + S-adenosyl-L-methionine = an N(4)-methyl-2'-deoxycytidine in DNA + S-adenosyl-L-homocysteine + H(+)</text>
        <dbReference type="Rhea" id="RHEA:16857"/>
        <dbReference type="Rhea" id="RHEA-COMP:11369"/>
        <dbReference type="Rhea" id="RHEA-COMP:13674"/>
        <dbReference type="ChEBI" id="CHEBI:15378"/>
        <dbReference type="ChEBI" id="CHEBI:57856"/>
        <dbReference type="ChEBI" id="CHEBI:59789"/>
        <dbReference type="ChEBI" id="CHEBI:85452"/>
        <dbReference type="ChEBI" id="CHEBI:137933"/>
        <dbReference type="EC" id="2.1.1.113"/>
    </reaction>
</comment>
<evidence type="ECO:0000313" key="6">
    <source>
        <dbReference type="EMBL" id="MDN7025748.1"/>
    </source>
</evidence>
<dbReference type="InterPro" id="IPR002941">
    <property type="entry name" value="DNA_methylase_N4/N6"/>
</dbReference>
<keyword evidence="2 4" id="KW-0489">Methyltransferase</keyword>
<organism evidence="6 7">
    <name type="scientific">Methanoculleus frigidifontis</name>
    <dbReference type="NCBI Taxonomy" id="2584085"/>
    <lineage>
        <taxon>Archaea</taxon>
        <taxon>Methanobacteriati</taxon>
        <taxon>Methanobacteriota</taxon>
        <taxon>Stenosarchaea group</taxon>
        <taxon>Methanomicrobia</taxon>
        <taxon>Methanomicrobiales</taxon>
        <taxon>Methanomicrobiaceae</taxon>
        <taxon>Methanoculleus</taxon>
    </lineage>
</organism>
<keyword evidence="4" id="KW-0680">Restriction system</keyword>
<evidence type="ECO:0000256" key="3">
    <source>
        <dbReference type="ARBA" id="ARBA00022679"/>
    </source>
</evidence>
<protein>
    <recommendedName>
        <fullName evidence="4">Type II methyltransferase</fullName>
        <ecNumber evidence="4">2.1.1.113</ecNumber>
    </recommendedName>
    <alternativeName>
        <fullName evidence="4">N-4 cytosine-specific methyltransferase</fullName>
    </alternativeName>
</protein>
<name>A0ABT8MCV4_9EURY</name>
<comment type="caution">
    <text evidence="6">The sequence shown here is derived from an EMBL/GenBank/DDBJ whole genome shotgun (WGS) entry which is preliminary data.</text>
</comment>
<dbReference type="PRINTS" id="PR00508">
    <property type="entry name" value="S21N4MTFRASE"/>
</dbReference>
<dbReference type="PROSITE" id="PS00092">
    <property type="entry name" value="N6_MTASE"/>
    <property type="match status" value="1"/>
</dbReference>
<evidence type="ECO:0000313" key="7">
    <source>
        <dbReference type="Proteomes" id="UP001168338"/>
    </source>
</evidence>
<keyword evidence="7" id="KW-1185">Reference proteome</keyword>
<comment type="similarity">
    <text evidence="1 4">Belongs to the N(4)/N(6)-methyltransferase family.</text>
</comment>
<proteinExistence type="inferred from homology"/>
<dbReference type="Proteomes" id="UP001168338">
    <property type="component" value="Unassembled WGS sequence"/>
</dbReference>
<dbReference type="Gene3D" id="3.40.50.150">
    <property type="entry name" value="Vaccinia Virus protein VP39"/>
    <property type="match status" value="1"/>
</dbReference>
<dbReference type="InterPro" id="IPR029063">
    <property type="entry name" value="SAM-dependent_MTases_sf"/>
</dbReference>
<dbReference type="EC" id="2.1.1.113" evidence="4"/>